<organism evidence="4 5">
    <name type="scientific">Microbacterium trichothecenolyticum</name>
    <name type="common">Aureobacterium trichothecenolyticum</name>
    <dbReference type="NCBI Taxonomy" id="69370"/>
    <lineage>
        <taxon>Bacteria</taxon>
        <taxon>Bacillati</taxon>
        <taxon>Actinomycetota</taxon>
        <taxon>Actinomycetes</taxon>
        <taxon>Micrococcales</taxon>
        <taxon>Microbacteriaceae</taxon>
        <taxon>Microbacterium</taxon>
    </lineage>
</organism>
<dbReference type="Gene3D" id="3.30.559.10">
    <property type="entry name" value="Chloramphenicol acetyltransferase-like domain"/>
    <property type="match status" value="1"/>
</dbReference>
<reference evidence="4 5" key="1">
    <citation type="submission" date="2023-07" db="EMBL/GenBank/DDBJ databases">
        <title>Functional and genomic diversity of the sorghum phyllosphere microbiome.</title>
        <authorList>
            <person name="Shade A."/>
        </authorList>
    </citation>
    <scope>NUCLEOTIDE SEQUENCE [LARGE SCALE GENOMIC DNA]</scope>
    <source>
        <strain evidence="4 5">SORGH_AS_1207</strain>
    </source>
</reference>
<protein>
    <submittedName>
        <fullName evidence="4">Non-ribosomal peptide synthetase component F</fullName>
    </submittedName>
</protein>
<feature type="region of interest" description="Disordered" evidence="1">
    <location>
        <begin position="759"/>
        <end position="943"/>
    </location>
</feature>
<dbReference type="PANTHER" id="PTHR45527:SF1">
    <property type="entry name" value="FATTY ACID SYNTHASE"/>
    <property type="match status" value="1"/>
</dbReference>
<dbReference type="Gene3D" id="3.30.559.30">
    <property type="entry name" value="Nonribosomal peptide synthetase, condensation domain"/>
    <property type="match status" value="1"/>
</dbReference>
<dbReference type="Gene3D" id="3.40.50.980">
    <property type="match status" value="2"/>
</dbReference>
<dbReference type="Proteomes" id="UP001226691">
    <property type="component" value="Unassembled WGS sequence"/>
</dbReference>
<feature type="domain" description="AMP-dependent synthetase/ligase" evidence="2">
    <location>
        <begin position="464"/>
        <end position="756"/>
    </location>
</feature>
<dbReference type="EMBL" id="JAUTBF010000001">
    <property type="protein sequence ID" value="MDQ1122335.1"/>
    <property type="molecule type" value="Genomic_DNA"/>
</dbReference>
<dbReference type="Pfam" id="PF00668">
    <property type="entry name" value="Condensation"/>
    <property type="match status" value="1"/>
</dbReference>
<evidence type="ECO:0000256" key="1">
    <source>
        <dbReference type="SAM" id="MobiDB-lite"/>
    </source>
</evidence>
<dbReference type="InterPro" id="IPR001242">
    <property type="entry name" value="Condensation_dom"/>
</dbReference>
<dbReference type="PROSITE" id="PS00455">
    <property type="entry name" value="AMP_BINDING"/>
    <property type="match status" value="1"/>
</dbReference>
<dbReference type="Pfam" id="PF00501">
    <property type="entry name" value="AMP-binding"/>
    <property type="match status" value="1"/>
</dbReference>
<dbReference type="SUPFAM" id="SSF52777">
    <property type="entry name" value="CoA-dependent acyltransferases"/>
    <property type="match status" value="2"/>
</dbReference>
<sequence>MILDVLQATPLQRGMLALAAETDDAYVIQVRLELDGRVDAARLRSAVDTVAMRHPVVLGRFVDEGLPHPVHVIPAAGTIPVEERSGEGSTIAAEERRRGFDVRTGPLLRVSLVHADAGDEIVLTGHHIALDGWSFGIVVDEIQRAYAGAPLPAVRPFRDQVLHVQQKDETAALAHWRARVGDVTPLQLADRATEPGDGRFGAATTEQRTWSASDTDRLLAFARAQNVTLNTLTQLATAVMLSRLTDRDDVVFGTTVSGRDPELVGSENMVGLFITTVPVRVALDDAPVASALDRLQADFAVDVAHAHPGLRAIARTAGVGSLFDTLLVFQNAPVSRHDGTGFAPDAAVRRAEAHSLTHYPLVVAPAVIDGRLVVDVEVRAAQLVGFTAGELADMWRAALDEIVDAPAAPVNGIRAERAVDRAAWARLAGDVRASDPVDDTPLGGRVSVTAPDDRRTVPELFAGAVASLPDAVALADGARSWTYRELDDRTTRLAAGLAAAGIGVGDVVGISLPRSLEVVEALFGIARAGACAVYLDPALPDTRLDAIRRLADPRAVVGVSPWRDLPAVEPVDAALPVVEVHPDDALYMIFTSGSTGEPKGVVATHRGIVALHADHAERAYAGAAPGTLTVGHAWSFGFDASWQPLLALFSGHRVELLDADTLRDPARLEAEILGRGITMIELSPTLHACLPADSPVHERLRVLGLGGEAVGGDAWRALGRSPVRAMNFYGPTETTVDAVSAVMSETDEVVLGQPCRRDARVRARPAATADARGRRGRAVPRGPAARTRVRRAPGPHRRALRRRPLPVRRTHVPHRRPRPAAPRRAVGVPRPLRRPGQDPRAPHRARRGHDRRSWSRRGARRRRAAPVTRPGDRAARLPRHRRGGPVPPVRGCRSLPHAARRGAAGVHGARRRGCGRGAAPDGERQARRARPAGSGTRRSAGSR</sequence>
<evidence type="ECO:0000259" key="3">
    <source>
        <dbReference type="Pfam" id="PF00668"/>
    </source>
</evidence>
<dbReference type="SUPFAM" id="SSF56801">
    <property type="entry name" value="Acetyl-CoA synthetase-like"/>
    <property type="match status" value="1"/>
</dbReference>
<dbReference type="InterPro" id="IPR020845">
    <property type="entry name" value="AMP-binding_CS"/>
</dbReference>
<proteinExistence type="predicted"/>
<dbReference type="PANTHER" id="PTHR45527">
    <property type="entry name" value="NONRIBOSOMAL PEPTIDE SYNTHETASE"/>
    <property type="match status" value="1"/>
</dbReference>
<accession>A0ABU0TRP3</accession>
<dbReference type="InterPro" id="IPR000873">
    <property type="entry name" value="AMP-dep_synth/lig_dom"/>
</dbReference>
<name>A0ABU0TRP3_MICTR</name>
<evidence type="ECO:0000259" key="2">
    <source>
        <dbReference type="Pfam" id="PF00501"/>
    </source>
</evidence>
<evidence type="ECO:0000313" key="4">
    <source>
        <dbReference type="EMBL" id="MDQ1122335.1"/>
    </source>
</evidence>
<gene>
    <name evidence="4" type="ORF">QE412_000908</name>
</gene>
<keyword evidence="5" id="KW-1185">Reference proteome</keyword>
<feature type="compositionally biased region" description="Basic residues" evidence="1">
    <location>
        <begin position="842"/>
        <end position="864"/>
    </location>
</feature>
<comment type="caution">
    <text evidence="4">The sequence shown here is derived from an EMBL/GenBank/DDBJ whole genome shotgun (WGS) entry which is preliminary data.</text>
</comment>
<feature type="compositionally biased region" description="Basic residues" evidence="1">
    <location>
        <begin position="787"/>
        <end position="818"/>
    </location>
</feature>
<evidence type="ECO:0000313" key="5">
    <source>
        <dbReference type="Proteomes" id="UP001226691"/>
    </source>
</evidence>
<dbReference type="InterPro" id="IPR023213">
    <property type="entry name" value="CAT-like_dom_sf"/>
</dbReference>
<feature type="domain" description="Condensation" evidence="3">
    <location>
        <begin position="4"/>
        <end position="412"/>
    </location>
</feature>